<evidence type="ECO:0000313" key="1">
    <source>
        <dbReference type="EMBL" id="MBD2773021.1"/>
    </source>
</evidence>
<dbReference type="Proteomes" id="UP000629098">
    <property type="component" value="Unassembled WGS sequence"/>
</dbReference>
<sequence length="78" mass="9325">MQNIHYHGKDVVAIRIEFVEIQNRVLKTFRETFSQITDWKFLLDSPRSGYIWALGEEWKLSATWSRYLLYGTEIRQGS</sequence>
<gene>
    <name evidence="1" type="ORF">ICL16_13295</name>
</gene>
<name>A0A8J6XIJ5_9CYAN</name>
<protein>
    <submittedName>
        <fullName evidence="1">Uncharacterized protein</fullName>
    </submittedName>
</protein>
<keyword evidence="2" id="KW-1185">Reference proteome</keyword>
<dbReference type="RefSeq" id="WP_190828311.1">
    <property type="nucleotide sequence ID" value="NZ_CAWPPI010000048.1"/>
</dbReference>
<dbReference type="AlphaFoldDB" id="A0A8J6XIJ5"/>
<dbReference type="EMBL" id="JACXAE010000048">
    <property type="protein sequence ID" value="MBD2773021.1"/>
    <property type="molecule type" value="Genomic_DNA"/>
</dbReference>
<proteinExistence type="predicted"/>
<comment type="caution">
    <text evidence="1">The sequence shown here is derived from an EMBL/GenBank/DDBJ whole genome shotgun (WGS) entry which is preliminary data.</text>
</comment>
<reference evidence="1" key="1">
    <citation type="submission" date="2020-09" db="EMBL/GenBank/DDBJ databases">
        <title>Iningainema tapete sp. nov. (Scytonemataceae, Cyanobacteria) from greenhouses in central Florida (USA) produces two types of nodularin with biosynthetic potential for microcystin-LR and anabaenopeptins.</title>
        <authorList>
            <person name="Berthold D.E."/>
            <person name="Lefler F.W."/>
            <person name="Huang I.-S."/>
            <person name="Abdulla H."/>
            <person name="Zimba P.V."/>
            <person name="Laughinghouse H.D. IV."/>
        </authorList>
    </citation>
    <scope>NUCLEOTIDE SEQUENCE</scope>
    <source>
        <strain evidence="1">BLCCT55</strain>
    </source>
</reference>
<evidence type="ECO:0000313" key="2">
    <source>
        <dbReference type="Proteomes" id="UP000629098"/>
    </source>
</evidence>
<organism evidence="1 2">
    <name type="scientific">Iningainema tapete BLCC-T55</name>
    <dbReference type="NCBI Taxonomy" id="2748662"/>
    <lineage>
        <taxon>Bacteria</taxon>
        <taxon>Bacillati</taxon>
        <taxon>Cyanobacteriota</taxon>
        <taxon>Cyanophyceae</taxon>
        <taxon>Nostocales</taxon>
        <taxon>Scytonemataceae</taxon>
        <taxon>Iningainema tapete</taxon>
    </lineage>
</organism>
<accession>A0A8J6XIJ5</accession>